<dbReference type="GO" id="GO:0005730">
    <property type="term" value="C:nucleolus"/>
    <property type="evidence" value="ECO:0007669"/>
    <property type="project" value="UniProtKB-SubCell"/>
</dbReference>
<dbReference type="EMBL" id="KV918822">
    <property type="protein sequence ID" value="OSX78037.1"/>
    <property type="molecule type" value="Genomic_DNA"/>
</dbReference>
<sequence length="358" mass="36612">MKADAARALLAIGQTDGPVPSMMAASHLGRADPTPIHLLAPARLSRSAYMQRAAAGRDARVAGGNIYAASAPPAALDLRRAAAHASSLSSSSSVGGGAAGAAGSAATAAAAPAAAAAAATADATAEWAAIPLAHVDADGARELRILASRSALDPKRFYKSTGGGRGRRGWAPDRFHVGTVVAPAAEFYSARLPRRERHATYAGELLADGAFMARSRRAFGAIQARHASGARGAIRKRRGGGGRGAGGSGEVGVVEGGGGRCLRRAGERGGSVSVVCGDTPCRAWGGSGAAHWHAPLFVLFFLHTGFVSPQMVSNGTCVFEARQIRAHKRATRCWHPVGADPTGLPYTHGSCFIHERHA</sequence>
<dbReference type="Pfam" id="PF08698">
    <property type="entry name" value="Fcf2"/>
    <property type="match status" value="1"/>
</dbReference>
<dbReference type="GO" id="GO:0006396">
    <property type="term" value="P:RNA processing"/>
    <property type="evidence" value="ECO:0007669"/>
    <property type="project" value="TreeGrafter"/>
</dbReference>
<protein>
    <recommendedName>
        <fullName evidence="4">Fcf2 pre-rRNA processing C-terminal domain-containing protein</fullName>
    </recommendedName>
</protein>
<feature type="region of interest" description="Disordered" evidence="3">
    <location>
        <begin position="230"/>
        <end position="250"/>
    </location>
</feature>
<dbReference type="InterPro" id="IPR014810">
    <property type="entry name" value="Fcf2_C"/>
</dbReference>
<evidence type="ECO:0000259" key="4">
    <source>
        <dbReference type="Pfam" id="PF08698"/>
    </source>
</evidence>
<gene>
    <name evidence="5" type="ORF">BU14_0125s0025</name>
</gene>
<dbReference type="Proteomes" id="UP000218209">
    <property type="component" value="Unassembled WGS sequence"/>
</dbReference>
<keyword evidence="6" id="KW-1185">Reference proteome</keyword>
<evidence type="ECO:0000313" key="5">
    <source>
        <dbReference type="EMBL" id="OSX78037.1"/>
    </source>
</evidence>
<organism evidence="5 6">
    <name type="scientific">Porphyra umbilicalis</name>
    <name type="common">Purple laver</name>
    <name type="synonym">Red alga</name>
    <dbReference type="NCBI Taxonomy" id="2786"/>
    <lineage>
        <taxon>Eukaryota</taxon>
        <taxon>Rhodophyta</taxon>
        <taxon>Bangiophyceae</taxon>
        <taxon>Bangiales</taxon>
        <taxon>Bangiaceae</taxon>
        <taxon>Porphyra</taxon>
    </lineage>
</organism>
<comment type="subcellular location">
    <subcellularLocation>
        <location evidence="1">Nucleus</location>
        <location evidence="1">Nucleolus</location>
    </subcellularLocation>
</comment>
<dbReference type="PANTHER" id="PTHR21686:SF12">
    <property type="entry name" value="DEOXYNUCLEOTIDYLTRANSFERASE TERMINAL-INTERACTING PROTEIN 2"/>
    <property type="match status" value="1"/>
</dbReference>
<proteinExistence type="predicted"/>
<keyword evidence="2" id="KW-0539">Nucleus</keyword>
<name>A0A1X6PB25_PORUM</name>
<feature type="domain" description="Fcf2 pre-rRNA processing C-terminal" evidence="4">
    <location>
        <begin position="121"/>
        <end position="215"/>
    </location>
</feature>
<dbReference type="GO" id="GO:0003723">
    <property type="term" value="F:RNA binding"/>
    <property type="evidence" value="ECO:0007669"/>
    <property type="project" value="TreeGrafter"/>
</dbReference>
<evidence type="ECO:0000256" key="2">
    <source>
        <dbReference type="ARBA" id="ARBA00023242"/>
    </source>
</evidence>
<dbReference type="PANTHER" id="PTHR21686">
    <property type="entry name" value="DEOXYNUCLEOTIDYLTRANSFERASE TERMINAL-INTERACTING PROTEIN 2"/>
    <property type="match status" value="1"/>
</dbReference>
<evidence type="ECO:0000256" key="3">
    <source>
        <dbReference type="SAM" id="MobiDB-lite"/>
    </source>
</evidence>
<feature type="compositionally biased region" description="Gly residues" evidence="3">
    <location>
        <begin position="241"/>
        <end position="250"/>
    </location>
</feature>
<dbReference type="OrthoDB" id="427886at2759"/>
<evidence type="ECO:0000256" key="1">
    <source>
        <dbReference type="ARBA" id="ARBA00004604"/>
    </source>
</evidence>
<evidence type="ECO:0000313" key="6">
    <source>
        <dbReference type="Proteomes" id="UP000218209"/>
    </source>
</evidence>
<dbReference type="InterPro" id="IPR039883">
    <property type="entry name" value="Fcf2/DNTTIP2"/>
</dbReference>
<accession>A0A1X6PB25</accession>
<dbReference type="AlphaFoldDB" id="A0A1X6PB25"/>
<reference evidence="5 6" key="1">
    <citation type="submission" date="2017-03" db="EMBL/GenBank/DDBJ databases">
        <title>WGS assembly of Porphyra umbilicalis.</title>
        <authorList>
            <person name="Brawley S.H."/>
            <person name="Blouin N.A."/>
            <person name="Ficko-Blean E."/>
            <person name="Wheeler G.L."/>
            <person name="Lohr M."/>
            <person name="Goodson H.V."/>
            <person name="Jenkins J.W."/>
            <person name="Blaby-Haas C.E."/>
            <person name="Helliwell K.E."/>
            <person name="Chan C."/>
            <person name="Marriage T."/>
            <person name="Bhattacharya D."/>
            <person name="Klein A.S."/>
            <person name="Badis Y."/>
            <person name="Brodie J."/>
            <person name="Cao Y."/>
            <person name="Collen J."/>
            <person name="Dittami S.M."/>
            <person name="Gachon C.M."/>
            <person name="Green B.R."/>
            <person name="Karpowicz S."/>
            <person name="Kim J.W."/>
            <person name="Kudahl U."/>
            <person name="Lin S."/>
            <person name="Michel G."/>
            <person name="Mittag M."/>
            <person name="Olson B.J."/>
            <person name="Pangilinan J."/>
            <person name="Peng Y."/>
            <person name="Qiu H."/>
            <person name="Shu S."/>
            <person name="Singer J.T."/>
            <person name="Smith A.G."/>
            <person name="Sprecher B.N."/>
            <person name="Wagner V."/>
            <person name="Wang W."/>
            <person name="Wang Z.-Y."/>
            <person name="Yan J."/>
            <person name="Yarish C."/>
            <person name="Zoeuner-Riek S."/>
            <person name="Zhuang Y."/>
            <person name="Zou Y."/>
            <person name="Lindquist E.A."/>
            <person name="Grimwood J."/>
            <person name="Barry K."/>
            <person name="Rokhsar D.S."/>
            <person name="Schmutz J."/>
            <person name="Stiller J.W."/>
            <person name="Grossman A.R."/>
            <person name="Prochnik S.E."/>
        </authorList>
    </citation>
    <scope>NUCLEOTIDE SEQUENCE [LARGE SCALE GENOMIC DNA]</scope>
    <source>
        <strain evidence="5">4086291</strain>
    </source>
</reference>